<dbReference type="InterPro" id="IPR014284">
    <property type="entry name" value="RNA_pol_sigma-70_dom"/>
</dbReference>
<feature type="domain" description="RNA polymerase sigma factor 70 region 4 type 2" evidence="7">
    <location>
        <begin position="133"/>
        <end position="185"/>
    </location>
</feature>
<dbReference type="InterPro" id="IPR014305">
    <property type="entry name" value="RNA_pol_sigma-G_actinobac"/>
</dbReference>
<accession>A0ABY5ZBI6</accession>
<dbReference type="EC" id="2.7.7.6" evidence="9"/>
<gene>
    <name evidence="9" type="ORF">Drose_11730</name>
</gene>
<evidence type="ECO:0000256" key="4">
    <source>
        <dbReference type="ARBA" id="ARBA00023082"/>
    </source>
</evidence>
<keyword evidence="3" id="KW-0805">Transcription regulation</keyword>
<dbReference type="NCBIfam" id="TIGR02960">
    <property type="entry name" value="SigX5"/>
    <property type="match status" value="1"/>
</dbReference>
<sequence length="315" mass="33704">MFIARRYGGTVPLEDELAAHRVALTGHCYRMLGSAFDAEDAVQETLLRAWRNAGRFDPARASLKTWLFTIATNVCLDALRSARRRALPLDLDPGAFGETLPDDAFVGPVPDGLVVPPEGDPAELAVQRESIRLAFVAALQALPPKQRAVLILREVLAWRAAEVAALLDTSVPAVNSALQRARAALATVPAGGPVDEALLGRYVRAFTAHDVPTLVSLLHEDATMAMPPLTWWLRGRDRIAAVLAASDACRGDVLVRVPANGGAAFGQYRDGRPFAVLVLEGAPDGRVAAATTFLSPERLFPLFGLPPELPVRSSG</sequence>
<evidence type="ECO:0000259" key="6">
    <source>
        <dbReference type="Pfam" id="PF04542"/>
    </source>
</evidence>
<dbReference type="InterPro" id="IPR036388">
    <property type="entry name" value="WH-like_DNA-bd_sf"/>
</dbReference>
<evidence type="ECO:0000256" key="3">
    <source>
        <dbReference type="ARBA" id="ARBA00023015"/>
    </source>
</evidence>
<dbReference type="InterPro" id="IPR037401">
    <property type="entry name" value="SnoaL-like"/>
</dbReference>
<dbReference type="GO" id="GO:0003899">
    <property type="term" value="F:DNA-directed RNA polymerase activity"/>
    <property type="evidence" value="ECO:0007669"/>
    <property type="project" value="UniProtKB-EC"/>
</dbReference>
<dbReference type="Gene3D" id="1.10.10.10">
    <property type="entry name" value="Winged helix-like DNA-binding domain superfamily/Winged helix DNA-binding domain"/>
    <property type="match status" value="1"/>
</dbReference>
<dbReference type="Proteomes" id="UP001058271">
    <property type="component" value="Chromosome"/>
</dbReference>
<evidence type="ECO:0000256" key="1">
    <source>
        <dbReference type="ARBA" id="ARBA00010641"/>
    </source>
</evidence>
<dbReference type="InterPro" id="IPR013249">
    <property type="entry name" value="RNA_pol_sigma70_r4_t2"/>
</dbReference>
<dbReference type="EMBL" id="CP073721">
    <property type="protein sequence ID" value="UWZ38827.1"/>
    <property type="molecule type" value="Genomic_DNA"/>
</dbReference>
<keyword evidence="4" id="KW-0731">Sigma factor</keyword>
<keyword evidence="9" id="KW-0548">Nucleotidyltransferase</keyword>
<dbReference type="PANTHER" id="PTHR30173">
    <property type="entry name" value="SIGMA 19 FACTOR"/>
    <property type="match status" value="1"/>
</dbReference>
<evidence type="ECO:0000313" key="10">
    <source>
        <dbReference type="Proteomes" id="UP001058271"/>
    </source>
</evidence>
<reference evidence="9" key="1">
    <citation type="submission" date="2021-04" db="EMBL/GenBank/DDBJ databases">
        <title>Biosynthetic gene clusters of Dactylosporangioum roseum.</title>
        <authorList>
            <person name="Hartkoorn R.C."/>
            <person name="Beaudoing E."/>
            <person name="Hot D."/>
            <person name="Moureu S."/>
        </authorList>
    </citation>
    <scope>NUCLEOTIDE SEQUENCE</scope>
    <source>
        <strain evidence="9">NRRL B-16295</strain>
    </source>
</reference>
<dbReference type="InterPro" id="IPR007627">
    <property type="entry name" value="RNA_pol_sigma70_r2"/>
</dbReference>
<evidence type="ECO:0000259" key="8">
    <source>
        <dbReference type="Pfam" id="PF12680"/>
    </source>
</evidence>
<dbReference type="SUPFAM" id="SSF88659">
    <property type="entry name" value="Sigma3 and sigma4 domains of RNA polymerase sigma factors"/>
    <property type="match status" value="1"/>
</dbReference>
<dbReference type="InterPro" id="IPR013325">
    <property type="entry name" value="RNA_pol_sigma_r2"/>
</dbReference>
<dbReference type="Pfam" id="PF08281">
    <property type="entry name" value="Sigma70_r4_2"/>
    <property type="match status" value="1"/>
</dbReference>
<keyword evidence="5" id="KW-0804">Transcription</keyword>
<proteinExistence type="inferred from homology"/>
<dbReference type="InterPro" id="IPR013324">
    <property type="entry name" value="RNA_pol_sigma_r3/r4-like"/>
</dbReference>
<dbReference type="SUPFAM" id="SSF88946">
    <property type="entry name" value="Sigma2 domain of RNA polymerase sigma factors"/>
    <property type="match status" value="1"/>
</dbReference>
<organism evidence="9 10">
    <name type="scientific">Dactylosporangium roseum</name>
    <dbReference type="NCBI Taxonomy" id="47989"/>
    <lineage>
        <taxon>Bacteria</taxon>
        <taxon>Bacillati</taxon>
        <taxon>Actinomycetota</taxon>
        <taxon>Actinomycetes</taxon>
        <taxon>Micromonosporales</taxon>
        <taxon>Micromonosporaceae</taxon>
        <taxon>Dactylosporangium</taxon>
    </lineage>
</organism>
<dbReference type="NCBIfam" id="TIGR02937">
    <property type="entry name" value="sigma70-ECF"/>
    <property type="match status" value="1"/>
</dbReference>
<dbReference type="InterPro" id="IPR032710">
    <property type="entry name" value="NTF2-like_dom_sf"/>
</dbReference>
<dbReference type="Pfam" id="PF04542">
    <property type="entry name" value="Sigma70_r2"/>
    <property type="match status" value="1"/>
</dbReference>
<protein>
    <submittedName>
        <fullName evidence="9">RNA polymerase subunit sigma-70</fullName>
        <ecNumber evidence="9">2.7.7.6</ecNumber>
    </submittedName>
</protein>
<keyword evidence="10" id="KW-1185">Reference proteome</keyword>
<dbReference type="Gene3D" id="1.10.1740.10">
    <property type="match status" value="1"/>
</dbReference>
<dbReference type="SUPFAM" id="SSF54427">
    <property type="entry name" value="NTF2-like"/>
    <property type="match status" value="1"/>
</dbReference>
<evidence type="ECO:0000259" key="7">
    <source>
        <dbReference type="Pfam" id="PF08281"/>
    </source>
</evidence>
<dbReference type="Pfam" id="PF12680">
    <property type="entry name" value="SnoaL_2"/>
    <property type="match status" value="1"/>
</dbReference>
<feature type="domain" description="RNA polymerase sigma-70 region 2" evidence="6">
    <location>
        <begin position="19"/>
        <end position="85"/>
    </location>
</feature>
<comment type="similarity">
    <text evidence="1">Belongs to the sigma-70 factor family. ECF subfamily.</text>
</comment>
<evidence type="ECO:0000313" key="9">
    <source>
        <dbReference type="EMBL" id="UWZ38827.1"/>
    </source>
</evidence>
<keyword evidence="9" id="KW-0808">Transferase</keyword>
<name>A0ABY5ZBI6_9ACTN</name>
<comment type="subunit">
    <text evidence="2">Interacts transiently with the RNA polymerase catalytic core formed by RpoA, RpoB, RpoC and RpoZ (2 alpha, 1 beta, 1 beta' and 1 omega subunit) to form the RNA polymerase holoenzyme that can initiate transcription.</text>
</comment>
<dbReference type="NCBIfam" id="NF006089">
    <property type="entry name" value="PRK08241.1"/>
    <property type="match status" value="1"/>
</dbReference>
<dbReference type="InterPro" id="IPR052704">
    <property type="entry name" value="ECF_Sigma-70_Domain"/>
</dbReference>
<evidence type="ECO:0000256" key="5">
    <source>
        <dbReference type="ARBA" id="ARBA00023163"/>
    </source>
</evidence>
<feature type="domain" description="SnoaL-like" evidence="8">
    <location>
        <begin position="201"/>
        <end position="253"/>
    </location>
</feature>
<dbReference type="PANTHER" id="PTHR30173:SF36">
    <property type="entry name" value="ECF RNA POLYMERASE SIGMA FACTOR SIGJ"/>
    <property type="match status" value="1"/>
</dbReference>
<evidence type="ECO:0000256" key="2">
    <source>
        <dbReference type="ARBA" id="ARBA00011344"/>
    </source>
</evidence>
<dbReference type="Gene3D" id="3.10.450.50">
    <property type="match status" value="1"/>
</dbReference>